<gene>
    <name evidence="1" type="ORF">JOE69_001132</name>
    <name evidence="2" type="ORF">JOE69_002856</name>
</gene>
<keyword evidence="3" id="KW-1185">Reference proteome</keyword>
<dbReference type="EMBL" id="JAVDQF010000001">
    <property type="protein sequence ID" value="MDR6270618.1"/>
    <property type="molecule type" value="Genomic_DNA"/>
</dbReference>
<reference evidence="1 3" key="1">
    <citation type="submission" date="2023-07" db="EMBL/GenBank/DDBJ databases">
        <title>Sequencing the genomes of 1000 actinobacteria strains.</title>
        <authorList>
            <person name="Klenk H.-P."/>
        </authorList>
    </citation>
    <scope>NUCLEOTIDE SEQUENCE [LARGE SCALE GENOMIC DNA]</scope>
    <source>
        <strain evidence="1 3">DSM 14555</strain>
    </source>
</reference>
<name>A0ABU1J8Z5_9MICC</name>
<dbReference type="Proteomes" id="UP001185069">
    <property type="component" value="Unassembled WGS sequence"/>
</dbReference>
<accession>A0ABU1J8Z5</accession>
<organism evidence="1 3">
    <name type="scientific">Arthrobacter russicus</name>
    <dbReference type="NCBI Taxonomy" id="172040"/>
    <lineage>
        <taxon>Bacteria</taxon>
        <taxon>Bacillati</taxon>
        <taxon>Actinomycetota</taxon>
        <taxon>Actinomycetes</taxon>
        <taxon>Micrococcales</taxon>
        <taxon>Micrococcaceae</taxon>
        <taxon>Arthrobacter</taxon>
    </lineage>
</organism>
<dbReference type="RefSeq" id="WP_309796813.1">
    <property type="nucleotide sequence ID" value="NZ_BAAAHY010000010.1"/>
</dbReference>
<evidence type="ECO:0000313" key="2">
    <source>
        <dbReference type="EMBL" id="MDR6270618.1"/>
    </source>
</evidence>
<proteinExistence type="predicted"/>
<comment type="caution">
    <text evidence="1">The sequence shown here is derived from an EMBL/GenBank/DDBJ whole genome shotgun (WGS) entry which is preliminary data.</text>
</comment>
<evidence type="ECO:0000313" key="1">
    <source>
        <dbReference type="EMBL" id="MDR6268894.1"/>
    </source>
</evidence>
<protein>
    <submittedName>
        <fullName evidence="1">Uncharacterized protein</fullName>
    </submittedName>
</protein>
<sequence>MTVKIEIDHEDRAYRAEVMTIDRTTLGFEDHGIMTAYLHCSAGSIGCTLGGYFIRNRFGADFLGTILETLKAHTWEELKGKRIYVLFDGESPWGSQSIGLANIDTGDVLIFADFWEKAKAEENP</sequence>
<evidence type="ECO:0000313" key="3">
    <source>
        <dbReference type="Proteomes" id="UP001185069"/>
    </source>
</evidence>
<dbReference type="EMBL" id="JAVDQF010000001">
    <property type="protein sequence ID" value="MDR6268894.1"/>
    <property type="molecule type" value="Genomic_DNA"/>
</dbReference>